<feature type="transmembrane region" description="Helical" evidence="6">
    <location>
        <begin position="98"/>
        <end position="117"/>
    </location>
</feature>
<dbReference type="Proteomes" id="UP000295701">
    <property type="component" value="Unassembled WGS sequence"/>
</dbReference>
<organism evidence="7 8">
    <name type="scientific">Palleronia sediminis</name>
    <dbReference type="NCBI Taxonomy" id="2547833"/>
    <lineage>
        <taxon>Bacteria</taxon>
        <taxon>Pseudomonadati</taxon>
        <taxon>Pseudomonadota</taxon>
        <taxon>Alphaproteobacteria</taxon>
        <taxon>Rhodobacterales</taxon>
        <taxon>Roseobacteraceae</taxon>
        <taxon>Palleronia</taxon>
    </lineage>
</organism>
<dbReference type="EMBL" id="SNAA01000009">
    <property type="protein sequence ID" value="TDL79492.1"/>
    <property type="molecule type" value="Genomic_DNA"/>
</dbReference>
<dbReference type="OrthoDB" id="9798468at2"/>
<evidence type="ECO:0000256" key="1">
    <source>
        <dbReference type="ARBA" id="ARBA00004651"/>
    </source>
</evidence>
<dbReference type="InterPro" id="IPR030923">
    <property type="entry name" value="LptG"/>
</dbReference>
<dbReference type="InterPro" id="IPR005495">
    <property type="entry name" value="LptG/LptF_permease"/>
</dbReference>
<protein>
    <submittedName>
        <fullName evidence="7">LPS export ABC transporter permease LptG</fullName>
    </submittedName>
</protein>
<evidence type="ECO:0000256" key="2">
    <source>
        <dbReference type="ARBA" id="ARBA00022475"/>
    </source>
</evidence>
<evidence type="ECO:0000256" key="6">
    <source>
        <dbReference type="SAM" id="Phobius"/>
    </source>
</evidence>
<comment type="caution">
    <text evidence="7">The sequence shown here is derived from an EMBL/GenBank/DDBJ whole genome shotgun (WGS) entry which is preliminary data.</text>
</comment>
<dbReference type="PANTHER" id="PTHR33529">
    <property type="entry name" value="SLR0882 PROTEIN-RELATED"/>
    <property type="match status" value="1"/>
</dbReference>
<feature type="transmembrane region" description="Helical" evidence="6">
    <location>
        <begin position="281"/>
        <end position="299"/>
    </location>
</feature>
<dbReference type="RefSeq" id="WP_133396796.1">
    <property type="nucleotide sequence ID" value="NZ_SNAA01000009.1"/>
</dbReference>
<comment type="subcellular location">
    <subcellularLocation>
        <location evidence="1">Cell membrane</location>
        <topology evidence="1">Multi-pass membrane protein</topology>
    </subcellularLocation>
</comment>
<sequence length="364" mass="38915">MILQRYFARRFAVALGLTVAVFFGLLLLIELVDQVRRFEGDDVAFAAIVGLTALSVPETLYTILPLLVIIATLTLFLSLARSSELVAARASGRSALRVLGAPLVVTLVFGALAVTVLNPIVAATSTRYDAAAERLAGRAVSALSLSSQGLWLRQGDGRGQTVINAARANADGTELAAVTFLGFDGAGSPTFRIEAARAALIDGAWAIRDAKEWRFDAPNPEAGALTHEALRLPSSLTANQILDSFANPAAIPVWDLPRFIAQLEAAGFSARRHRVWLHMELAQPLLLAAMMLVGAAFTMRHTRFARTGSMVLMALTLAFALFFIRNFAQILGESGRLPVLLAAWGPPVAAALLPLGLILHWEDG</sequence>
<name>A0A4R6A9J4_9RHOB</name>
<keyword evidence="4 6" id="KW-1133">Transmembrane helix</keyword>
<keyword evidence="5 6" id="KW-0472">Membrane</keyword>
<evidence type="ECO:0000313" key="8">
    <source>
        <dbReference type="Proteomes" id="UP000295701"/>
    </source>
</evidence>
<keyword evidence="3 6" id="KW-0812">Transmembrane</keyword>
<proteinExistence type="predicted"/>
<evidence type="ECO:0000256" key="3">
    <source>
        <dbReference type="ARBA" id="ARBA00022692"/>
    </source>
</evidence>
<dbReference type="NCBIfam" id="TIGR04408">
    <property type="entry name" value="LptG_lptG"/>
    <property type="match status" value="1"/>
</dbReference>
<evidence type="ECO:0000256" key="5">
    <source>
        <dbReference type="ARBA" id="ARBA00023136"/>
    </source>
</evidence>
<gene>
    <name evidence="7" type="primary">lptG</name>
    <name evidence="7" type="ORF">E2L08_09290</name>
</gene>
<accession>A0A4R6A9J4</accession>
<dbReference type="GO" id="GO:0055085">
    <property type="term" value="P:transmembrane transport"/>
    <property type="evidence" value="ECO:0007669"/>
    <property type="project" value="InterPro"/>
</dbReference>
<dbReference type="PANTHER" id="PTHR33529:SF2">
    <property type="entry name" value="LIPOPOLYSACCHARIDE EXPORT SYSTEM PERMEASE PROTEIN LPTG"/>
    <property type="match status" value="1"/>
</dbReference>
<dbReference type="GO" id="GO:0015920">
    <property type="term" value="P:lipopolysaccharide transport"/>
    <property type="evidence" value="ECO:0007669"/>
    <property type="project" value="TreeGrafter"/>
</dbReference>
<reference evidence="7 8" key="1">
    <citation type="submission" date="2019-03" db="EMBL/GenBank/DDBJ databases">
        <title>Primorskyibacter sp. SS33 isolated from sediments.</title>
        <authorList>
            <person name="Xunke S."/>
        </authorList>
    </citation>
    <scope>NUCLEOTIDE SEQUENCE [LARGE SCALE GENOMIC DNA]</scope>
    <source>
        <strain evidence="7 8">SS33</strain>
    </source>
</reference>
<feature type="transmembrane region" description="Helical" evidence="6">
    <location>
        <begin position="12"/>
        <end position="32"/>
    </location>
</feature>
<dbReference type="GO" id="GO:0043190">
    <property type="term" value="C:ATP-binding cassette (ABC) transporter complex"/>
    <property type="evidence" value="ECO:0007669"/>
    <property type="project" value="InterPro"/>
</dbReference>
<feature type="transmembrane region" description="Helical" evidence="6">
    <location>
        <begin position="337"/>
        <end position="359"/>
    </location>
</feature>
<evidence type="ECO:0000256" key="4">
    <source>
        <dbReference type="ARBA" id="ARBA00022989"/>
    </source>
</evidence>
<dbReference type="AlphaFoldDB" id="A0A4R6A9J4"/>
<dbReference type="Pfam" id="PF03739">
    <property type="entry name" value="LptF_LptG"/>
    <property type="match status" value="1"/>
</dbReference>
<keyword evidence="8" id="KW-1185">Reference proteome</keyword>
<keyword evidence="2" id="KW-1003">Cell membrane</keyword>
<feature type="transmembrane region" description="Helical" evidence="6">
    <location>
        <begin position="311"/>
        <end position="331"/>
    </location>
</feature>
<evidence type="ECO:0000313" key="7">
    <source>
        <dbReference type="EMBL" id="TDL79492.1"/>
    </source>
</evidence>
<feature type="transmembrane region" description="Helical" evidence="6">
    <location>
        <begin position="44"/>
        <end position="77"/>
    </location>
</feature>